<comment type="caution">
    <text evidence="3">The sequence shown here is derived from an EMBL/GenBank/DDBJ whole genome shotgun (WGS) entry which is preliminary data.</text>
</comment>
<feature type="region of interest" description="Disordered" evidence="1">
    <location>
        <begin position="1"/>
        <end position="24"/>
    </location>
</feature>
<organism evidence="3 4">
    <name type="scientific">Ficus carica</name>
    <name type="common">Common fig</name>
    <dbReference type="NCBI Taxonomy" id="3494"/>
    <lineage>
        <taxon>Eukaryota</taxon>
        <taxon>Viridiplantae</taxon>
        <taxon>Streptophyta</taxon>
        <taxon>Embryophyta</taxon>
        <taxon>Tracheophyta</taxon>
        <taxon>Spermatophyta</taxon>
        <taxon>Magnoliopsida</taxon>
        <taxon>eudicotyledons</taxon>
        <taxon>Gunneridae</taxon>
        <taxon>Pentapetalae</taxon>
        <taxon>rosids</taxon>
        <taxon>fabids</taxon>
        <taxon>Rosales</taxon>
        <taxon>Moraceae</taxon>
        <taxon>Ficeae</taxon>
        <taxon>Ficus</taxon>
    </lineage>
</organism>
<evidence type="ECO:0000256" key="2">
    <source>
        <dbReference type="SAM" id="Phobius"/>
    </source>
</evidence>
<gene>
    <name evidence="3" type="ORF">TIFTF001_009018</name>
</gene>
<keyword evidence="2" id="KW-0812">Transmembrane</keyword>
<protein>
    <submittedName>
        <fullName evidence="3">Uncharacterized protein</fullName>
    </submittedName>
</protein>
<proteinExistence type="predicted"/>
<feature type="transmembrane region" description="Helical" evidence="2">
    <location>
        <begin position="107"/>
        <end position="126"/>
    </location>
</feature>
<sequence>MSSEELRPAKATATAEGGAGQGYGNLPSVMEVGNRYCTDWVRLFGEDVEMGWRFGLMGLLSPFPKRSGLLWSIGPLCRDNNRTENAFPSPSPSPLKERRRQERDQRIHIKSIFPIIITIPTIIFIIDKIFNK</sequence>
<reference evidence="3" key="1">
    <citation type="submission" date="2023-07" db="EMBL/GenBank/DDBJ databases">
        <title>draft genome sequence of fig (Ficus carica).</title>
        <authorList>
            <person name="Takahashi T."/>
            <person name="Nishimura K."/>
        </authorList>
    </citation>
    <scope>NUCLEOTIDE SEQUENCE</scope>
</reference>
<accession>A0AA88D282</accession>
<keyword evidence="2" id="KW-1133">Transmembrane helix</keyword>
<dbReference type="Proteomes" id="UP001187192">
    <property type="component" value="Unassembled WGS sequence"/>
</dbReference>
<keyword evidence="2" id="KW-0472">Membrane</keyword>
<dbReference type="EMBL" id="BTGU01000010">
    <property type="protein sequence ID" value="GMN39791.1"/>
    <property type="molecule type" value="Genomic_DNA"/>
</dbReference>
<dbReference type="AlphaFoldDB" id="A0AA88D282"/>
<evidence type="ECO:0000256" key="1">
    <source>
        <dbReference type="SAM" id="MobiDB-lite"/>
    </source>
</evidence>
<evidence type="ECO:0000313" key="4">
    <source>
        <dbReference type="Proteomes" id="UP001187192"/>
    </source>
</evidence>
<evidence type="ECO:0000313" key="3">
    <source>
        <dbReference type="EMBL" id="GMN39791.1"/>
    </source>
</evidence>
<name>A0AA88D282_FICCA</name>
<feature type="region of interest" description="Disordered" evidence="1">
    <location>
        <begin position="82"/>
        <end position="101"/>
    </location>
</feature>
<keyword evidence="4" id="KW-1185">Reference proteome</keyword>